<sequence length="154" mass="16581">MLLSRIACRATKVMGPSSRRNIEMIRVSTDANFDTILFEGAGLASTGAVCGHMEADSFAVLDNHSCIPSHCAGSGLLHTSCIRHGLFTTWRQDIPMAGGGADGTSAASAGRLVVRRLRTSSDRSFRAAQQPPRDKHTRARRCTCALNRGARREP</sequence>
<dbReference type="EMBL" id="VRMN01000011">
    <property type="protein sequence ID" value="KAA8491884.1"/>
    <property type="molecule type" value="Genomic_DNA"/>
</dbReference>
<evidence type="ECO:0000256" key="1">
    <source>
        <dbReference type="SAM" id="MobiDB-lite"/>
    </source>
</evidence>
<dbReference type="AlphaFoldDB" id="A0A5J4YMI9"/>
<proteinExistence type="predicted"/>
<dbReference type="Proteomes" id="UP000324585">
    <property type="component" value="Unassembled WGS sequence"/>
</dbReference>
<protein>
    <submittedName>
        <fullName evidence="2">Uncharacterized protein</fullName>
    </submittedName>
</protein>
<reference evidence="3" key="1">
    <citation type="journal article" date="2019" name="Nat. Commun.">
        <title>Expansion of phycobilisome linker gene families in mesophilic red algae.</title>
        <authorList>
            <person name="Lee J."/>
            <person name="Kim D."/>
            <person name="Bhattacharya D."/>
            <person name="Yoon H.S."/>
        </authorList>
    </citation>
    <scope>NUCLEOTIDE SEQUENCE [LARGE SCALE GENOMIC DNA]</scope>
    <source>
        <strain evidence="3">CCMP 1328</strain>
    </source>
</reference>
<organism evidence="2 3">
    <name type="scientific">Porphyridium purpureum</name>
    <name type="common">Red alga</name>
    <name type="synonym">Porphyridium cruentum</name>
    <dbReference type="NCBI Taxonomy" id="35688"/>
    <lineage>
        <taxon>Eukaryota</taxon>
        <taxon>Rhodophyta</taxon>
        <taxon>Bangiophyceae</taxon>
        <taxon>Porphyridiales</taxon>
        <taxon>Porphyridiaceae</taxon>
        <taxon>Porphyridium</taxon>
    </lineage>
</organism>
<evidence type="ECO:0000313" key="3">
    <source>
        <dbReference type="Proteomes" id="UP000324585"/>
    </source>
</evidence>
<keyword evidence="3" id="KW-1185">Reference proteome</keyword>
<name>A0A5J4YMI9_PORPP</name>
<evidence type="ECO:0000313" key="2">
    <source>
        <dbReference type="EMBL" id="KAA8491884.1"/>
    </source>
</evidence>
<accession>A0A5J4YMI9</accession>
<comment type="caution">
    <text evidence="2">The sequence shown here is derived from an EMBL/GenBank/DDBJ whole genome shotgun (WGS) entry which is preliminary data.</text>
</comment>
<feature type="region of interest" description="Disordered" evidence="1">
    <location>
        <begin position="120"/>
        <end position="154"/>
    </location>
</feature>
<gene>
    <name evidence="2" type="ORF">FVE85_8366</name>
</gene>